<dbReference type="RefSeq" id="WP_281242943.1">
    <property type="nucleotide sequence ID" value="NZ_FNMZ01000010.1"/>
</dbReference>
<organism evidence="2 3">
    <name type="scientific">Albimonas donghaensis</name>
    <dbReference type="NCBI Taxonomy" id="356660"/>
    <lineage>
        <taxon>Bacteria</taxon>
        <taxon>Pseudomonadati</taxon>
        <taxon>Pseudomonadota</taxon>
        <taxon>Alphaproteobacteria</taxon>
        <taxon>Rhodobacterales</taxon>
        <taxon>Paracoccaceae</taxon>
        <taxon>Albimonas</taxon>
    </lineage>
</organism>
<gene>
    <name evidence="2" type="ORF">SAMN05444336_11034</name>
</gene>
<dbReference type="EMBL" id="FNMZ01000010">
    <property type="protein sequence ID" value="SDX78207.1"/>
    <property type="molecule type" value="Genomic_DNA"/>
</dbReference>
<evidence type="ECO:0000259" key="1">
    <source>
        <dbReference type="PROSITE" id="PS51857"/>
    </source>
</evidence>
<dbReference type="InterPro" id="IPR011129">
    <property type="entry name" value="CSD"/>
</dbReference>
<dbReference type="CDD" id="cd04458">
    <property type="entry name" value="CSP_CDS"/>
    <property type="match status" value="2"/>
</dbReference>
<sequence>MSRFVTGKVKWYDAEKGYGFVVPVEGGPDVMVHAACVRAAGLTHLEEGAKVSLTVVRGDRGLQATEVVGMTEAEEVEETSESKEARPTEIAAEAEPQGEFLAARVKWFNKQKGFGFLNVFGDPADVFVHMETLRRHGFQDLQPGEALCVRLVEGPRGAMAGEICRWEEVVRP</sequence>
<dbReference type="STRING" id="356660.SAMN05444336_11034"/>
<dbReference type="Pfam" id="PF00313">
    <property type="entry name" value="CSD"/>
    <property type="match status" value="2"/>
</dbReference>
<dbReference type="PROSITE" id="PS51857">
    <property type="entry name" value="CSD_2"/>
    <property type="match status" value="2"/>
</dbReference>
<reference evidence="2 3" key="1">
    <citation type="submission" date="2016-10" db="EMBL/GenBank/DDBJ databases">
        <authorList>
            <person name="de Groot N.N."/>
        </authorList>
    </citation>
    <scope>NUCLEOTIDE SEQUENCE [LARGE SCALE GENOMIC DNA]</scope>
    <source>
        <strain evidence="2 3">DSM 17890</strain>
    </source>
</reference>
<dbReference type="GO" id="GO:0003677">
    <property type="term" value="F:DNA binding"/>
    <property type="evidence" value="ECO:0007669"/>
    <property type="project" value="UniProtKB-KW"/>
</dbReference>
<proteinExistence type="predicted"/>
<name>A0A1H3EHZ6_9RHOB</name>
<dbReference type="AlphaFoldDB" id="A0A1H3EHZ6"/>
<feature type="domain" description="CSD" evidence="1">
    <location>
        <begin position="4"/>
        <end position="69"/>
    </location>
</feature>
<feature type="domain" description="CSD" evidence="1">
    <location>
        <begin position="100"/>
        <end position="165"/>
    </location>
</feature>
<accession>A0A1H3EHZ6</accession>
<dbReference type="GO" id="GO:0005829">
    <property type="term" value="C:cytosol"/>
    <property type="evidence" value="ECO:0007669"/>
    <property type="project" value="UniProtKB-ARBA"/>
</dbReference>
<keyword evidence="3" id="KW-1185">Reference proteome</keyword>
<keyword evidence="2" id="KW-0238">DNA-binding</keyword>
<dbReference type="PRINTS" id="PR00050">
    <property type="entry name" value="COLDSHOCK"/>
</dbReference>
<protein>
    <submittedName>
        <fullName evidence="2">Cold-shock DNA-binding protein family</fullName>
    </submittedName>
</protein>
<evidence type="ECO:0000313" key="3">
    <source>
        <dbReference type="Proteomes" id="UP000199118"/>
    </source>
</evidence>
<dbReference type="SMART" id="SM00357">
    <property type="entry name" value="CSP"/>
    <property type="match status" value="2"/>
</dbReference>
<dbReference type="InterPro" id="IPR002059">
    <property type="entry name" value="CSP_DNA-bd"/>
</dbReference>
<dbReference type="PANTHER" id="PTHR11544">
    <property type="entry name" value="COLD SHOCK DOMAIN CONTAINING PROTEINS"/>
    <property type="match status" value="1"/>
</dbReference>
<dbReference type="Proteomes" id="UP000199118">
    <property type="component" value="Unassembled WGS sequence"/>
</dbReference>
<dbReference type="SUPFAM" id="SSF50249">
    <property type="entry name" value="Nucleic acid-binding proteins"/>
    <property type="match status" value="2"/>
</dbReference>
<evidence type="ECO:0000313" key="2">
    <source>
        <dbReference type="EMBL" id="SDX78207.1"/>
    </source>
</evidence>
<dbReference type="InterPro" id="IPR050181">
    <property type="entry name" value="Cold_shock_domain"/>
</dbReference>
<dbReference type="InterPro" id="IPR012340">
    <property type="entry name" value="NA-bd_OB-fold"/>
</dbReference>
<dbReference type="Gene3D" id="2.40.50.140">
    <property type="entry name" value="Nucleic acid-binding proteins"/>
    <property type="match status" value="2"/>
</dbReference>